<feature type="domain" description="Endoribonuclease YicC-like N-terminal" evidence="7">
    <location>
        <begin position="3"/>
        <end position="160"/>
    </location>
</feature>
<evidence type="ECO:0000313" key="9">
    <source>
        <dbReference type="EMBL" id="ABK42777.1"/>
    </source>
</evidence>
<dbReference type="InterPro" id="IPR013527">
    <property type="entry name" value="YicC-like_N"/>
</dbReference>
<dbReference type="Pfam" id="PF03755">
    <property type="entry name" value="YicC-like_N"/>
    <property type="match status" value="1"/>
</dbReference>
<dbReference type="InterPro" id="IPR013551">
    <property type="entry name" value="YicC-like_C"/>
</dbReference>
<comment type="similarity">
    <text evidence="5">Belongs to the YicC/YloC family.</text>
</comment>
<dbReference type="eggNOG" id="COG1561">
    <property type="taxonomic scope" value="Bacteria"/>
</dbReference>
<name>A0L484_MAGMM</name>
<dbReference type="NCBIfam" id="TIGR00255">
    <property type="entry name" value="YicC/YloC family endoribonuclease"/>
    <property type="match status" value="1"/>
</dbReference>
<evidence type="ECO:0000256" key="4">
    <source>
        <dbReference type="ARBA" id="ARBA00022801"/>
    </source>
</evidence>
<proteinExistence type="inferred from homology"/>
<dbReference type="PANTHER" id="PTHR30636:SF3">
    <property type="entry name" value="UPF0701 PROTEIN YICC"/>
    <property type="match status" value="1"/>
</dbReference>
<sequence>MPNSMTGIGRSEASVQGMRLAWRLRSVNQRFLEMNLRLPDLFLDAEPRFRQRLRGHFARGSVEATLTMQQDGPSQVKMQLDRERLGQILAAEKNMRELDGSHRGELSMDRLLSWPGVLKELPVAWDSQQLEEIWHQADSLLESACEEMTQFRGREGAALAQGILERLHELEQLAQQIEADLPRVREILEKRLHEKLAQIAENPADPARMAQEVGYLLTKVDVSEELERLSIHIREMRDTLELSEPVGRRLDFLCQELNRESNTLCSKPQDPTISRIGVDMKVAIEKIREQVQNLE</sequence>
<dbReference type="RefSeq" id="WP_011711949.1">
    <property type="nucleotide sequence ID" value="NC_008576.1"/>
</dbReference>
<dbReference type="HOGENOM" id="CLU_076609_0_0_5"/>
<keyword evidence="4" id="KW-0378">Hydrolase</keyword>
<gene>
    <name evidence="9" type="ordered locus">Mmc1_0250</name>
</gene>
<evidence type="ECO:0000256" key="3">
    <source>
        <dbReference type="ARBA" id="ARBA00022759"/>
    </source>
</evidence>
<dbReference type="GO" id="GO:0004521">
    <property type="term" value="F:RNA endonuclease activity"/>
    <property type="evidence" value="ECO:0007669"/>
    <property type="project" value="InterPro"/>
</dbReference>
<evidence type="ECO:0000259" key="8">
    <source>
        <dbReference type="Pfam" id="PF08340"/>
    </source>
</evidence>
<dbReference type="Pfam" id="PF08340">
    <property type="entry name" value="YicC-like_C"/>
    <property type="match status" value="1"/>
</dbReference>
<dbReference type="KEGG" id="mgm:Mmc1_0250"/>
<keyword evidence="3" id="KW-0255">Endonuclease</keyword>
<keyword evidence="10" id="KW-1185">Reference proteome</keyword>
<dbReference type="STRING" id="156889.Mmc1_0250"/>
<evidence type="ECO:0000256" key="6">
    <source>
        <dbReference type="SAM" id="Coils"/>
    </source>
</evidence>
<dbReference type="Proteomes" id="UP000002586">
    <property type="component" value="Chromosome"/>
</dbReference>
<feature type="domain" description="Endoribonuclease YicC-like C-terminal" evidence="8">
    <location>
        <begin position="178"/>
        <end position="295"/>
    </location>
</feature>
<evidence type="ECO:0000313" key="10">
    <source>
        <dbReference type="Proteomes" id="UP000002586"/>
    </source>
</evidence>
<feature type="coiled-coil region" evidence="6">
    <location>
        <begin position="160"/>
        <end position="187"/>
    </location>
</feature>
<dbReference type="OrthoDB" id="9771229at2"/>
<evidence type="ECO:0008006" key="11">
    <source>
        <dbReference type="Google" id="ProtNLM"/>
    </source>
</evidence>
<comment type="cofactor">
    <cofactor evidence="1">
        <name>a divalent metal cation</name>
        <dbReference type="ChEBI" id="CHEBI:60240"/>
    </cofactor>
</comment>
<reference evidence="9 10" key="2">
    <citation type="journal article" date="2012" name="Int. J. Syst. Evol. Microbiol.">
        <title>Magnetococcus marinus gen. nov., sp. nov., a marine, magnetotactic bacterium that represents a novel lineage (Magnetococcaceae fam. nov.; Magnetococcales ord. nov.) at the base of the Alphaproteobacteria.</title>
        <authorList>
            <person name="Bazylinski D.A."/>
            <person name="Williams T.J."/>
            <person name="Lefevre C.T."/>
            <person name="Berg R.J."/>
            <person name="Zhang C.L."/>
            <person name="Bowser S.S."/>
            <person name="Dean A.J."/>
            <person name="Beveridge T.J."/>
        </authorList>
    </citation>
    <scope>NUCLEOTIDE SEQUENCE [LARGE SCALE GENOMIC DNA]</scope>
    <source>
        <strain evidence="10">ATCC BAA-1437 / JCM 17883 / MC-1</strain>
    </source>
</reference>
<keyword evidence="2" id="KW-0540">Nuclease</keyword>
<dbReference type="PANTHER" id="PTHR30636">
    <property type="entry name" value="UPF0701 PROTEIN YICC"/>
    <property type="match status" value="1"/>
</dbReference>
<evidence type="ECO:0000256" key="1">
    <source>
        <dbReference type="ARBA" id="ARBA00001968"/>
    </source>
</evidence>
<evidence type="ECO:0000256" key="5">
    <source>
        <dbReference type="ARBA" id="ARBA00035648"/>
    </source>
</evidence>
<dbReference type="AlphaFoldDB" id="A0L484"/>
<reference evidence="10" key="1">
    <citation type="journal article" date="2009" name="Appl. Environ. Microbiol.">
        <title>Complete genome sequence of the chemolithoautotrophic marine magnetotactic coccus strain MC-1.</title>
        <authorList>
            <person name="Schubbe S."/>
            <person name="Williams T.J."/>
            <person name="Xie G."/>
            <person name="Kiss H.E."/>
            <person name="Brettin T.S."/>
            <person name="Martinez D."/>
            <person name="Ross C.A."/>
            <person name="Schuler D."/>
            <person name="Cox B.L."/>
            <person name="Nealson K.H."/>
            <person name="Bazylinski D.A."/>
        </authorList>
    </citation>
    <scope>NUCLEOTIDE SEQUENCE [LARGE SCALE GENOMIC DNA]</scope>
    <source>
        <strain evidence="10">ATCC BAA-1437 / JCM 17883 / MC-1</strain>
    </source>
</reference>
<protein>
    <recommendedName>
        <fullName evidence="11">YicC N-terminal domain protein</fullName>
    </recommendedName>
</protein>
<evidence type="ECO:0000256" key="2">
    <source>
        <dbReference type="ARBA" id="ARBA00022722"/>
    </source>
</evidence>
<dbReference type="EMBL" id="CP000471">
    <property type="protein sequence ID" value="ABK42777.1"/>
    <property type="molecule type" value="Genomic_DNA"/>
</dbReference>
<dbReference type="GO" id="GO:0016787">
    <property type="term" value="F:hydrolase activity"/>
    <property type="evidence" value="ECO:0007669"/>
    <property type="project" value="UniProtKB-KW"/>
</dbReference>
<evidence type="ECO:0000259" key="7">
    <source>
        <dbReference type="Pfam" id="PF03755"/>
    </source>
</evidence>
<dbReference type="InterPro" id="IPR005229">
    <property type="entry name" value="YicC/YloC-like"/>
</dbReference>
<organism evidence="9 10">
    <name type="scientific">Magnetococcus marinus (strain ATCC BAA-1437 / JCM 17883 / MC-1)</name>
    <dbReference type="NCBI Taxonomy" id="156889"/>
    <lineage>
        <taxon>Bacteria</taxon>
        <taxon>Pseudomonadati</taxon>
        <taxon>Pseudomonadota</taxon>
        <taxon>Magnetococcia</taxon>
        <taxon>Magnetococcales</taxon>
        <taxon>Magnetococcaceae</taxon>
        <taxon>Magnetococcus</taxon>
    </lineage>
</organism>
<keyword evidence="6" id="KW-0175">Coiled coil</keyword>
<accession>A0L484</accession>